<dbReference type="EMBL" id="BDIP01003246">
    <property type="protein sequence ID" value="GIQ87462.1"/>
    <property type="molecule type" value="Genomic_DNA"/>
</dbReference>
<dbReference type="AlphaFoldDB" id="A0A9K3GLM9"/>
<keyword evidence="3" id="KW-1185">Reference proteome</keyword>
<comment type="caution">
    <text evidence="2">The sequence shown here is derived from an EMBL/GenBank/DDBJ whole genome shotgun (WGS) entry which is preliminary data.</text>
</comment>
<organism evidence="2 3">
    <name type="scientific">Kipferlia bialata</name>
    <dbReference type="NCBI Taxonomy" id="797122"/>
    <lineage>
        <taxon>Eukaryota</taxon>
        <taxon>Metamonada</taxon>
        <taxon>Carpediemonas-like organisms</taxon>
        <taxon>Kipferlia</taxon>
    </lineage>
</organism>
<feature type="compositionally biased region" description="Acidic residues" evidence="1">
    <location>
        <begin position="214"/>
        <end position="225"/>
    </location>
</feature>
<name>A0A9K3GLM9_9EUKA</name>
<feature type="compositionally biased region" description="Basic and acidic residues" evidence="1">
    <location>
        <begin position="266"/>
        <end position="295"/>
    </location>
</feature>
<gene>
    <name evidence="2" type="ORF">KIPB_009506</name>
</gene>
<evidence type="ECO:0000313" key="3">
    <source>
        <dbReference type="Proteomes" id="UP000265618"/>
    </source>
</evidence>
<feature type="compositionally biased region" description="Basic and acidic residues" evidence="1">
    <location>
        <begin position="168"/>
        <end position="213"/>
    </location>
</feature>
<feature type="region of interest" description="Disordered" evidence="1">
    <location>
        <begin position="168"/>
        <end position="228"/>
    </location>
</feature>
<feature type="non-terminal residue" evidence="2">
    <location>
        <position position="350"/>
    </location>
</feature>
<evidence type="ECO:0000256" key="1">
    <source>
        <dbReference type="SAM" id="MobiDB-lite"/>
    </source>
</evidence>
<proteinExistence type="predicted"/>
<dbReference type="Proteomes" id="UP000265618">
    <property type="component" value="Unassembled WGS sequence"/>
</dbReference>
<reference evidence="2 3" key="1">
    <citation type="journal article" date="2018" name="PLoS ONE">
        <title>The draft genome of Kipferlia bialata reveals reductive genome evolution in fornicate parasites.</title>
        <authorList>
            <person name="Tanifuji G."/>
            <person name="Takabayashi S."/>
            <person name="Kume K."/>
            <person name="Takagi M."/>
            <person name="Nakayama T."/>
            <person name="Kamikawa R."/>
            <person name="Inagaki Y."/>
            <person name="Hashimoto T."/>
        </authorList>
    </citation>
    <scope>NUCLEOTIDE SEQUENCE [LARGE SCALE GENOMIC DNA]</scope>
    <source>
        <strain evidence="2">NY0173</strain>
    </source>
</reference>
<sequence>VREYMVAQSRKRDEQEKMMTGVLEQQNETHKAEMASLKGELDGAKMLLEEVQREDAQSASAQQEAVADLIKEARQMQIISEERENEWQDERLRIEAERESEKEELTREREEIAREREEIAREREEHAREREAYAEKEAQWEKERETLLKEVNTLEAGLLELVAQREEDVRLEGEREAERERERAEFIKAQELEREEREERDRLEREEREKEQAEESAMSEEDDLADSVAAQLEEKIAVQMQLEAQVAALEEANATLRTSLAEVQDEMEREREERDTEREREREAAVEDRERERATTKASVYSPVMAPRHSTPREPLVLRTAQLVSSMRSQRERGDDDLSLSSSFAVSLSL</sequence>
<feature type="non-terminal residue" evidence="2">
    <location>
        <position position="1"/>
    </location>
</feature>
<feature type="region of interest" description="Disordered" evidence="1">
    <location>
        <begin position="259"/>
        <end position="350"/>
    </location>
</feature>
<feature type="compositionally biased region" description="Low complexity" evidence="1">
    <location>
        <begin position="339"/>
        <end position="350"/>
    </location>
</feature>
<accession>A0A9K3GLM9</accession>
<evidence type="ECO:0000313" key="2">
    <source>
        <dbReference type="EMBL" id="GIQ87462.1"/>
    </source>
</evidence>
<protein>
    <submittedName>
        <fullName evidence="2">Uncharacterized protein</fullName>
    </submittedName>
</protein>
<feature type="region of interest" description="Disordered" evidence="1">
    <location>
        <begin position="119"/>
        <end position="139"/>
    </location>
</feature>